<gene>
    <name evidence="1" type="ORF">CP97_14834</name>
</gene>
<dbReference type="KEGG" id="ery:CP97_14834"/>
<dbReference type="Proteomes" id="UP000059113">
    <property type="component" value="Chromosome"/>
</dbReference>
<evidence type="ECO:0000313" key="2">
    <source>
        <dbReference type="Proteomes" id="UP000059113"/>
    </source>
</evidence>
<sequence>MANNTIPVDFAFGKREDGAIGVSPVVAIATVIKIAAHGRA</sequence>
<dbReference type="AlphaFoldDB" id="A0A161IUE8"/>
<protein>
    <submittedName>
        <fullName evidence="1">Uncharacterized protein</fullName>
    </submittedName>
</protein>
<proteinExistence type="predicted"/>
<reference evidence="2" key="2">
    <citation type="submission" date="2015-04" db="EMBL/GenBank/DDBJ databases">
        <title>The complete genome sequence of Erythrobacter sp. s21-N3.</title>
        <authorList>
            <person name="Zhuang L."/>
            <person name="Liu Y."/>
            <person name="Shao Z."/>
        </authorList>
    </citation>
    <scope>NUCLEOTIDE SEQUENCE [LARGE SCALE GENOMIC DNA]</scope>
    <source>
        <strain evidence="2">s21-N3</strain>
    </source>
</reference>
<organism evidence="1 2">
    <name type="scientific">Aurantiacibacter atlanticus</name>
    <dbReference type="NCBI Taxonomy" id="1648404"/>
    <lineage>
        <taxon>Bacteria</taxon>
        <taxon>Pseudomonadati</taxon>
        <taxon>Pseudomonadota</taxon>
        <taxon>Alphaproteobacteria</taxon>
        <taxon>Sphingomonadales</taxon>
        <taxon>Erythrobacteraceae</taxon>
        <taxon>Aurantiacibacter</taxon>
    </lineage>
</organism>
<reference evidence="1 2" key="1">
    <citation type="journal article" date="2015" name="Int. J. Syst. Evol. Microbiol.">
        <title>Erythrobacter atlanticus sp. nov., a bacterium from ocean sediment able to degrade polycyclic aromatic hydrocarbons.</title>
        <authorList>
            <person name="Zhuang L."/>
            <person name="Liu Y."/>
            <person name="Wang L."/>
            <person name="Wang W."/>
            <person name="Shao Z."/>
        </authorList>
    </citation>
    <scope>NUCLEOTIDE SEQUENCE [LARGE SCALE GENOMIC DNA]</scope>
    <source>
        <strain evidence="2">s21-N3</strain>
    </source>
</reference>
<name>A0A161IUE8_9SPHN</name>
<evidence type="ECO:0000313" key="1">
    <source>
        <dbReference type="EMBL" id="ANC50520.1"/>
    </source>
</evidence>
<dbReference type="EMBL" id="CP011310">
    <property type="protein sequence ID" value="ANC50520.1"/>
    <property type="molecule type" value="Genomic_DNA"/>
</dbReference>
<keyword evidence="2" id="KW-1185">Reference proteome</keyword>
<accession>A0A161IUE8</accession>